<name>A0A2S2PZ97_9HEMI</name>
<evidence type="ECO:0000313" key="1">
    <source>
        <dbReference type="EMBL" id="MBY70232.1"/>
    </source>
</evidence>
<dbReference type="EMBL" id="GGMS01001029">
    <property type="protein sequence ID" value="MBY70232.1"/>
    <property type="molecule type" value="Transcribed_RNA"/>
</dbReference>
<organism evidence="1">
    <name type="scientific">Sipha flava</name>
    <name type="common">yellow sugarcane aphid</name>
    <dbReference type="NCBI Taxonomy" id="143950"/>
    <lineage>
        <taxon>Eukaryota</taxon>
        <taxon>Metazoa</taxon>
        <taxon>Ecdysozoa</taxon>
        <taxon>Arthropoda</taxon>
        <taxon>Hexapoda</taxon>
        <taxon>Insecta</taxon>
        <taxon>Pterygota</taxon>
        <taxon>Neoptera</taxon>
        <taxon>Paraneoptera</taxon>
        <taxon>Hemiptera</taxon>
        <taxon>Sternorrhyncha</taxon>
        <taxon>Aphidomorpha</taxon>
        <taxon>Aphidoidea</taxon>
        <taxon>Aphididae</taxon>
        <taxon>Sipha</taxon>
    </lineage>
</organism>
<sequence>MDYGRVFIDRIRVYTAKRNVSSRKIVKYRDEIRTVDAWKNNGNPRRSGDEIGTIFNNKANTTGRLMARTKYCRRDAKRSFPMQRFLRDTSFEIRYDINNSGLFAAGSDLAKSNTSLRICVRISSDLPAVR</sequence>
<proteinExistence type="predicted"/>
<gene>
    <name evidence="1" type="ORF">g.186564</name>
</gene>
<protein>
    <submittedName>
        <fullName evidence="1">Uncharacterized protein</fullName>
    </submittedName>
</protein>
<dbReference type="AlphaFoldDB" id="A0A2S2PZ97"/>
<reference evidence="1" key="1">
    <citation type="submission" date="2018-04" db="EMBL/GenBank/DDBJ databases">
        <title>Transcriptome assembly of Sipha flava.</title>
        <authorList>
            <person name="Scully E.D."/>
            <person name="Geib S.M."/>
            <person name="Palmer N.A."/>
            <person name="Koch K."/>
            <person name="Bradshaw J."/>
            <person name="Heng-Moss T."/>
            <person name="Sarath G."/>
        </authorList>
    </citation>
    <scope>NUCLEOTIDE SEQUENCE</scope>
</reference>
<accession>A0A2S2PZ97</accession>